<evidence type="ECO:0000313" key="1">
    <source>
        <dbReference type="EMBL" id="TFK58839.1"/>
    </source>
</evidence>
<keyword evidence="2" id="KW-1185">Reference proteome</keyword>
<reference evidence="1 2" key="1">
    <citation type="journal article" date="2019" name="Nat. Ecol. Evol.">
        <title>Megaphylogeny resolves global patterns of mushroom evolution.</title>
        <authorList>
            <person name="Varga T."/>
            <person name="Krizsan K."/>
            <person name="Foldi C."/>
            <person name="Dima B."/>
            <person name="Sanchez-Garcia M."/>
            <person name="Sanchez-Ramirez S."/>
            <person name="Szollosi G.J."/>
            <person name="Szarkandi J.G."/>
            <person name="Papp V."/>
            <person name="Albert L."/>
            <person name="Andreopoulos W."/>
            <person name="Angelini C."/>
            <person name="Antonin V."/>
            <person name="Barry K.W."/>
            <person name="Bougher N.L."/>
            <person name="Buchanan P."/>
            <person name="Buyck B."/>
            <person name="Bense V."/>
            <person name="Catcheside P."/>
            <person name="Chovatia M."/>
            <person name="Cooper J."/>
            <person name="Damon W."/>
            <person name="Desjardin D."/>
            <person name="Finy P."/>
            <person name="Geml J."/>
            <person name="Haridas S."/>
            <person name="Hughes K."/>
            <person name="Justo A."/>
            <person name="Karasinski D."/>
            <person name="Kautmanova I."/>
            <person name="Kiss B."/>
            <person name="Kocsube S."/>
            <person name="Kotiranta H."/>
            <person name="LaButti K.M."/>
            <person name="Lechner B.E."/>
            <person name="Liimatainen K."/>
            <person name="Lipzen A."/>
            <person name="Lukacs Z."/>
            <person name="Mihaltcheva S."/>
            <person name="Morgado L.N."/>
            <person name="Niskanen T."/>
            <person name="Noordeloos M.E."/>
            <person name="Ohm R.A."/>
            <person name="Ortiz-Santana B."/>
            <person name="Ovrebo C."/>
            <person name="Racz N."/>
            <person name="Riley R."/>
            <person name="Savchenko A."/>
            <person name="Shiryaev A."/>
            <person name="Soop K."/>
            <person name="Spirin V."/>
            <person name="Szebenyi C."/>
            <person name="Tomsovsky M."/>
            <person name="Tulloss R.E."/>
            <person name="Uehling J."/>
            <person name="Grigoriev I.V."/>
            <person name="Vagvolgyi C."/>
            <person name="Papp T."/>
            <person name="Martin F.M."/>
            <person name="Miettinen O."/>
            <person name="Hibbett D.S."/>
            <person name="Nagy L.G."/>
        </authorList>
    </citation>
    <scope>NUCLEOTIDE SEQUENCE [LARGE SCALE GENOMIC DNA]</scope>
    <source>
        <strain evidence="1 2">NL-1719</strain>
    </source>
</reference>
<gene>
    <name evidence="1" type="ORF">BDN72DRAFT_949527</name>
</gene>
<name>A0ACD2ZZK6_9AGAR</name>
<evidence type="ECO:0000313" key="2">
    <source>
        <dbReference type="Proteomes" id="UP000308600"/>
    </source>
</evidence>
<proteinExistence type="predicted"/>
<sequence length="115" mass="12853">MRSSTGCRNEGIQNPPQTPRLRKIAGRSGLNGLRRPRYSTVEETRKAVTKLLELDFTMDDWQAQMIHRVEQGYDSILIAGTGYGKSLVFQGLAALNKKKALLVIAPLKALERDQV</sequence>
<protein>
    <submittedName>
        <fullName evidence="1">Uncharacterized protein</fullName>
    </submittedName>
</protein>
<dbReference type="EMBL" id="ML209175">
    <property type="protein sequence ID" value="TFK58839.1"/>
    <property type="molecule type" value="Genomic_DNA"/>
</dbReference>
<dbReference type="Proteomes" id="UP000308600">
    <property type="component" value="Unassembled WGS sequence"/>
</dbReference>
<organism evidence="1 2">
    <name type="scientific">Pluteus cervinus</name>
    <dbReference type="NCBI Taxonomy" id="181527"/>
    <lineage>
        <taxon>Eukaryota</taxon>
        <taxon>Fungi</taxon>
        <taxon>Dikarya</taxon>
        <taxon>Basidiomycota</taxon>
        <taxon>Agaricomycotina</taxon>
        <taxon>Agaricomycetes</taxon>
        <taxon>Agaricomycetidae</taxon>
        <taxon>Agaricales</taxon>
        <taxon>Pluteineae</taxon>
        <taxon>Pluteaceae</taxon>
        <taxon>Pluteus</taxon>
    </lineage>
</organism>
<accession>A0ACD2ZZK6</accession>